<feature type="region of interest" description="Disordered" evidence="1">
    <location>
        <begin position="547"/>
        <end position="575"/>
    </location>
</feature>
<evidence type="ECO:0000256" key="1">
    <source>
        <dbReference type="SAM" id="MobiDB-lite"/>
    </source>
</evidence>
<dbReference type="InterPro" id="IPR015943">
    <property type="entry name" value="WD40/YVTN_repeat-like_dom_sf"/>
</dbReference>
<feature type="domain" description="Pyrrolo-quinoline quinone repeat" evidence="2">
    <location>
        <begin position="301"/>
        <end position="564"/>
    </location>
</feature>
<comment type="caution">
    <text evidence="3">The sequence shown here is derived from an EMBL/GenBank/DDBJ whole genome shotgun (WGS) entry which is preliminary data.</text>
</comment>
<dbReference type="SMART" id="SM00564">
    <property type="entry name" value="PQQ"/>
    <property type="match status" value="3"/>
</dbReference>
<dbReference type="InterPro" id="IPR002372">
    <property type="entry name" value="PQQ_rpt_dom"/>
</dbReference>
<evidence type="ECO:0000259" key="2">
    <source>
        <dbReference type="Pfam" id="PF13360"/>
    </source>
</evidence>
<protein>
    <submittedName>
        <fullName evidence="3">Outer membrane protein assembly factor BamB</fullName>
    </submittedName>
</protein>
<dbReference type="PANTHER" id="PTHR34512">
    <property type="entry name" value="CELL SURFACE PROTEIN"/>
    <property type="match status" value="1"/>
</dbReference>
<evidence type="ECO:0000313" key="3">
    <source>
        <dbReference type="EMBL" id="MCP1726386.1"/>
    </source>
</evidence>
<organism evidence="3 4">
    <name type="scientific">Natronospira proteinivora</name>
    <dbReference type="NCBI Taxonomy" id="1807133"/>
    <lineage>
        <taxon>Bacteria</taxon>
        <taxon>Pseudomonadati</taxon>
        <taxon>Pseudomonadota</taxon>
        <taxon>Gammaproteobacteria</taxon>
        <taxon>Natronospirales</taxon>
        <taxon>Natronospiraceae</taxon>
        <taxon>Natronospira</taxon>
    </lineage>
</organism>
<dbReference type="Proteomes" id="UP001523550">
    <property type="component" value="Unassembled WGS sequence"/>
</dbReference>
<sequence>MNTSLSGILVSSAAVTVLALQGCASLESEVDPDWESEAWAGAETAATADGSRLVLAGSRHVFLLDGSDGELIGGIGELEESFSDQMRRAFNPVAGNPDYPLEARNSNVVLLPEAGKLLIFNYQHHSEKVTAVDIDSGDTQWHTDQFNYSVQQYEQHIRRATEAAGQALSTVLGGEGSGESAENRRARQYLFAQSLVESVDDGDAIIFKTFQGLVKLDAETGNQHWQVREFGGPGILDVATLDNGDYLVASTGQDLSRLQVADAYHLARISPEGELRWLNEHSGDNTQGLHLASNHVVVDGETIEVFDLDQGENLWQGPERWRMDDHTDPRALPQPAPLLSDNALYQAASAHGEDGGFVSTGFPHRIRSYDMDTGETRWETPEVDTFFGELQKIDDQLIVWGAGEFFGDHDGGGIAALNPETGEVLWNSPEMETPGLVSQSKWVVEPVYDANKEHVFIAGPEELYGFRIRDGEQILERNLADTGLGDTVGLTEHNGALIVIGQDGVTAYDMNNGEQHFQVETENITDYFHRDDRLVLKVSAGGIMAMAEPANGDDGPSAMDPRTGDNIRTSSTSSVPSGVVALDLPSGNLGQLAAWDLPERLRFGPLSDVFVTDDGQYAYIVGDRARLFRYTL</sequence>
<dbReference type="Pfam" id="PF13360">
    <property type="entry name" value="PQQ_2"/>
    <property type="match status" value="1"/>
</dbReference>
<name>A0ABT1G512_9GAMM</name>
<reference evidence="3 4" key="1">
    <citation type="submission" date="2022-03" db="EMBL/GenBank/DDBJ databases">
        <title>Genomic Encyclopedia of Type Strains, Phase III (KMG-III): the genomes of soil and plant-associated and newly described type strains.</title>
        <authorList>
            <person name="Whitman W."/>
        </authorList>
    </citation>
    <scope>NUCLEOTIDE SEQUENCE [LARGE SCALE GENOMIC DNA]</scope>
    <source>
        <strain evidence="3 4">BSker1</strain>
    </source>
</reference>
<dbReference type="PANTHER" id="PTHR34512:SF30">
    <property type="entry name" value="OUTER MEMBRANE PROTEIN ASSEMBLY FACTOR BAMB"/>
    <property type="match status" value="1"/>
</dbReference>
<dbReference type="InterPro" id="IPR011047">
    <property type="entry name" value="Quinoprotein_ADH-like_sf"/>
</dbReference>
<dbReference type="InterPro" id="IPR018391">
    <property type="entry name" value="PQQ_b-propeller_rpt"/>
</dbReference>
<dbReference type="Gene3D" id="2.130.10.10">
    <property type="entry name" value="YVTN repeat-like/Quinoprotein amine dehydrogenase"/>
    <property type="match status" value="1"/>
</dbReference>
<dbReference type="EMBL" id="JALJYF010000001">
    <property type="protein sequence ID" value="MCP1726386.1"/>
    <property type="molecule type" value="Genomic_DNA"/>
</dbReference>
<accession>A0ABT1G512</accession>
<keyword evidence="4" id="KW-1185">Reference proteome</keyword>
<dbReference type="RefSeq" id="WP_253444594.1">
    <property type="nucleotide sequence ID" value="NZ_JALJYF010000001.1"/>
</dbReference>
<evidence type="ECO:0000313" key="4">
    <source>
        <dbReference type="Proteomes" id="UP001523550"/>
    </source>
</evidence>
<proteinExistence type="predicted"/>
<gene>
    <name evidence="3" type="ORF">J2T60_000351</name>
</gene>
<dbReference type="SUPFAM" id="SSF50998">
    <property type="entry name" value="Quinoprotein alcohol dehydrogenase-like"/>
    <property type="match status" value="2"/>
</dbReference>